<dbReference type="RefSeq" id="WP_203894403.1">
    <property type="nucleotide sequence ID" value="NZ_BOOH01000053.1"/>
</dbReference>
<name>A0A8J3RRK0_9ACTN</name>
<feature type="compositionally biased region" description="Basic and acidic residues" evidence="1">
    <location>
        <begin position="141"/>
        <end position="176"/>
    </location>
</feature>
<keyword evidence="3" id="KW-1185">Reference proteome</keyword>
<feature type="compositionally biased region" description="Low complexity" evidence="1">
    <location>
        <begin position="71"/>
        <end position="88"/>
    </location>
</feature>
<dbReference type="EMBL" id="BOOH01000053">
    <property type="protein sequence ID" value="GIH79950.1"/>
    <property type="molecule type" value="Genomic_DNA"/>
</dbReference>
<comment type="caution">
    <text evidence="2">The sequence shown here is derived from an EMBL/GenBank/DDBJ whole genome shotgun (WGS) entry which is preliminary data.</text>
</comment>
<reference evidence="2 3" key="1">
    <citation type="submission" date="2021-01" db="EMBL/GenBank/DDBJ databases">
        <title>Whole genome shotgun sequence of Planobispora longispora NBRC 13918.</title>
        <authorList>
            <person name="Komaki H."/>
            <person name="Tamura T."/>
        </authorList>
    </citation>
    <scope>NUCLEOTIDE SEQUENCE [LARGE SCALE GENOMIC DNA]</scope>
    <source>
        <strain evidence="2 3">NBRC 13918</strain>
    </source>
</reference>
<feature type="compositionally biased region" description="Low complexity" evidence="1">
    <location>
        <begin position="96"/>
        <end position="109"/>
    </location>
</feature>
<dbReference type="Proteomes" id="UP000616724">
    <property type="component" value="Unassembled WGS sequence"/>
</dbReference>
<evidence type="ECO:0000313" key="3">
    <source>
        <dbReference type="Proteomes" id="UP000616724"/>
    </source>
</evidence>
<feature type="region of interest" description="Disordered" evidence="1">
    <location>
        <begin position="36"/>
        <end position="59"/>
    </location>
</feature>
<protein>
    <submittedName>
        <fullName evidence="2">Uncharacterized protein</fullName>
    </submittedName>
</protein>
<proteinExistence type="predicted"/>
<dbReference type="AlphaFoldDB" id="A0A8J3RRK0"/>
<evidence type="ECO:0000256" key="1">
    <source>
        <dbReference type="SAM" id="MobiDB-lite"/>
    </source>
</evidence>
<sequence length="255" mass="26094">MSYDNETTETRERDWRPYMTAGAALAAAAVVAAAFAADSGRHGSATAPPGITGLQDRPGVLAAAPPALPLLPELSSAAPPATAASASPAEPPPGPQTRRSPGRSGPSSGRGTGARVPAVQGGEPQGIGWRPEQTGGGQDRQGARADRPGRSRAAARAEHRSPRPAEDGARSGETGRRPSARTDVPVRGTPRPTGRPTRPGRSTSCARIPLTGWRSPHCTGLWGVSEGRGIIETILGFVAPRQSTRQGAARPPSSG</sequence>
<organism evidence="2 3">
    <name type="scientific">Planobispora longispora</name>
    <dbReference type="NCBI Taxonomy" id="28887"/>
    <lineage>
        <taxon>Bacteria</taxon>
        <taxon>Bacillati</taxon>
        <taxon>Actinomycetota</taxon>
        <taxon>Actinomycetes</taxon>
        <taxon>Streptosporangiales</taxon>
        <taxon>Streptosporangiaceae</taxon>
        <taxon>Planobispora</taxon>
    </lineage>
</organism>
<evidence type="ECO:0000313" key="2">
    <source>
        <dbReference type="EMBL" id="GIH79950.1"/>
    </source>
</evidence>
<feature type="compositionally biased region" description="Low complexity" evidence="1">
    <location>
        <begin position="185"/>
        <end position="201"/>
    </location>
</feature>
<accession>A0A8J3RRK0</accession>
<gene>
    <name evidence="2" type="ORF">Plo01_63790</name>
</gene>
<feature type="region of interest" description="Disordered" evidence="1">
    <location>
        <begin position="71"/>
        <end position="214"/>
    </location>
</feature>